<dbReference type="EMBL" id="UINC01200240">
    <property type="protein sequence ID" value="SVE19034.1"/>
    <property type="molecule type" value="Genomic_DNA"/>
</dbReference>
<dbReference type="SUPFAM" id="SSF53613">
    <property type="entry name" value="Ribokinase-like"/>
    <property type="match status" value="1"/>
</dbReference>
<proteinExistence type="predicted"/>
<feature type="domain" description="Pyridoxamine kinase/Phosphomethylpyrimidine kinase" evidence="1">
    <location>
        <begin position="2"/>
        <end position="68"/>
    </location>
</feature>
<dbReference type="Pfam" id="PF08543">
    <property type="entry name" value="Phos_pyr_kin"/>
    <property type="match status" value="1"/>
</dbReference>
<gene>
    <name evidence="2" type="ORF">METZ01_LOCUS471888</name>
</gene>
<evidence type="ECO:0000259" key="1">
    <source>
        <dbReference type="Pfam" id="PF08543"/>
    </source>
</evidence>
<organism evidence="2">
    <name type="scientific">marine metagenome</name>
    <dbReference type="NCBI Taxonomy" id="408172"/>
    <lineage>
        <taxon>unclassified sequences</taxon>
        <taxon>metagenomes</taxon>
        <taxon>ecological metagenomes</taxon>
    </lineage>
</organism>
<name>A0A383BGM1_9ZZZZ</name>
<accession>A0A383BGM1</accession>
<feature type="non-terminal residue" evidence="2">
    <location>
        <position position="1"/>
    </location>
</feature>
<protein>
    <recommendedName>
        <fullName evidence="1">Pyridoxamine kinase/Phosphomethylpyrimidine kinase domain-containing protein</fullName>
    </recommendedName>
</protein>
<sequence length="73" mass="8037">QLYSQDGLVRSWSNRRLKGNFHGTGCYLASSIASLIASSETIETSIQLAQSNTLKAIKNSIKIGQGQRILREK</sequence>
<reference evidence="2" key="1">
    <citation type="submission" date="2018-05" db="EMBL/GenBank/DDBJ databases">
        <authorList>
            <person name="Lanie J.A."/>
            <person name="Ng W.-L."/>
            <person name="Kazmierczak K.M."/>
            <person name="Andrzejewski T.M."/>
            <person name="Davidsen T.M."/>
            <person name="Wayne K.J."/>
            <person name="Tettelin H."/>
            <person name="Glass J.I."/>
            <person name="Rusch D."/>
            <person name="Podicherti R."/>
            <person name="Tsui H.-C.T."/>
            <person name="Winkler M.E."/>
        </authorList>
    </citation>
    <scope>NUCLEOTIDE SEQUENCE</scope>
</reference>
<dbReference type="Gene3D" id="3.40.1190.20">
    <property type="match status" value="1"/>
</dbReference>
<dbReference type="InterPro" id="IPR029056">
    <property type="entry name" value="Ribokinase-like"/>
</dbReference>
<dbReference type="AlphaFoldDB" id="A0A383BGM1"/>
<dbReference type="InterPro" id="IPR013749">
    <property type="entry name" value="PM/HMP-P_kinase-1"/>
</dbReference>
<evidence type="ECO:0000313" key="2">
    <source>
        <dbReference type="EMBL" id="SVE19034.1"/>
    </source>
</evidence>